<keyword evidence="2" id="KW-0813">Transport</keyword>
<feature type="transmembrane region" description="Helical" evidence="7">
    <location>
        <begin position="12"/>
        <end position="32"/>
    </location>
</feature>
<dbReference type="AlphaFoldDB" id="A0A1H6YCM4"/>
<evidence type="ECO:0000256" key="4">
    <source>
        <dbReference type="ARBA" id="ARBA00022692"/>
    </source>
</evidence>
<feature type="domain" description="PDGLE" evidence="8">
    <location>
        <begin position="231"/>
        <end position="326"/>
    </location>
</feature>
<dbReference type="Pfam" id="PF13190">
    <property type="entry name" value="PDGLE"/>
    <property type="match status" value="1"/>
</dbReference>
<feature type="transmembrane region" description="Helical" evidence="7">
    <location>
        <begin position="44"/>
        <end position="64"/>
    </location>
</feature>
<dbReference type="STRING" id="322505.SAMN04487836_14019"/>
<keyword evidence="4 7" id="KW-0812">Transmembrane</keyword>
<evidence type="ECO:0000256" key="1">
    <source>
        <dbReference type="ARBA" id="ARBA00004651"/>
    </source>
</evidence>
<name>A0A1H6YCM4_9FIRM</name>
<comment type="subcellular location">
    <subcellularLocation>
        <location evidence="1">Cell membrane</location>
        <topology evidence="1">Multi-pass membrane protein</topology>
    </subcellularLocation>
</comment>
<gene>
    <name evidence="9" type="ORF">SAMN04487834_11191</name>
</gene>
<feature type="transmembrane region" description="Helical" evidence="7">
    <location>
        <begin position="76"/>
        <end position="102"/>
    </location>
</feature>
<keyword evidence="5 7" id="KW-1133">Transmembrane helix</keyword>
<evidence type="ECO:0000256" key="7">
    <source>
        <dbReference type="SAM" id="Phobius"/>
    </source>
</evidence>
<dbReference type="PANTHER" id="PTHR34229">
    <property type="entry name" value="METAL TRANSPORT PROTEIN HI_1621-RELATED"/>
    <property type="match status" value="1"/>
</dbReference>
<organism evidence="9 10">
    <name type="scientific">Sharpea azabuensis</name>
    <dbReference type="NCBI Taxonomy" id="322505"/>
    <lineage>
        <taxon>Bacteria</taxon>
        <taxon>Bacillati</taxon>
        <taxon>Bacillota</taxon>
        <taxon>Erysipelotrichia</taxon>
        <taxon>Erysipelotrichales</taxon>
        <taxon>Coprobacillaceae</taxon>
        <taxon>Sharpea</taxon>
    </lineage>
</organism>
<feature type="transmembrane region" description="Helical" evidence="7">
    <location>
        <begin position="229"/>
        <end position="249"/>
    </location>
</feature>
<protein>
    <submittedName>
        <fullName evidence="9">Cobalt/nickel transport system permease protein</fullName>
    </submittedName>
</protein>
<dbReference type="EMBL" id="FNYK01000119">
    <property type="protein sequence ID" value="SEJ34930.1"/>
    <property type="molecule type" value="Genomic_DNA"/>
</dbReference>
<dbReference type="eggNOG" id="COG0310">
    <property type="taxonomic scope" value="Bacteria"/>
</dbReference>
<dbReference type="PANTHER" id="PTHR34229:SF1">
    <property type="entry name" value="METAL TRANSPORT PROTEIN HI_1621-RELATED"/>
    <property type="match status" value="1"/>
</dbReference>
<accession>A0A1H6YCM4</accession>
<dbReference type="Pfam" id="PF01891">
    <property type="entry name" value="CbiM"/>
    <property type="match status" value="1"/>
</dbReference>
<evidence type="ECO:0000259" key="8">
    <source>
        <dbReference type="Pfam" id="PF13190"/>
    </source>
</evidence>
<keyword evidence="3" id="KW-1003">Cell membrane</keyword>
<feature type="transmembrane region" description="Helical" evidence="7">
    <location>
        <begin position="181"/>
        <end position="208"/>
    </location>
</feature>
<dbReference type="InterPro" id="IPR025937">
    <property type="entry name" value="PDGLE_dom"/>
</dbReference>
<dbReference type="InterPro" id="IPR002751">
    <property type="entry name" value="CbiM/NikMN"/>
</dbReference>
<evidence type="ECO:0000256" key="6">
    <source>
        <dbReference type="ARBA" id="ARBA00023136"/>
    </source>
</evidence>
<keyword evidence="6 7" id="KW-0472">Membrane</keyword>
<evidence type="ECO:0000313" key="9">
    <source>
        <dbReference type="EMBL" id="SEJ34930.1"/>
    </source>
</evidence>
<evidence type="ECO:0000256" key="2">
    <source>
        <dbReference type="ARBA" id="ARBA00022448"/>
    </source>
</evidence>
<dbReference type="GO" id="GO:0005886">
    <property type="term" value="C:plasma membrane"/>
    <property type="evidence" value="ECO:0007669"/>
    <property type="project" value="UniProtKB-SubCell"/>
</dbReference>
<dbReference type="Gene3D" id="1.10.1760.20">
    <property type="match status" value="1"/>
</dbReference>
<keyword evidence="10" id="KW-1185">Reference proteome</keyword>
<evidence type="ECO:0000256" key="5">
    <source>
        <dbReference type="ARBA" id="ARBA00022989"/>
    </source>
</evidence>
<feature type="transmembrane region" description="Helical" evidence="7">
    <location>
        <begin position="142"/>
        <end position="161"/>
    </location>
</feature>
<dbReference type="RefSeq" id="WP_238591265.1">
    <property type="nucleotide sequence ID" value="NZ_FNYK01000119.1"/>
</dbReference>
<dbReference type="Proteomes" id="UP000183028">
    <property type="component" value="Unassembled WGS sequence"/>
</dbReference>
<evidence type="ECO:0000256" key="3">
    <source>
        <dbReference type="ARBA" id="ARBA00022475"/>
    </source>
</evidence>
<evidence type="ECO:0000313" key="10">
    <source>
        <dbReference type="Proteomes" id="UP000183028"/>
    </source>
</evidence>
<proteinExistence type="predicted"/>
<feature type="transmembrane region" description="Helical" evidence="7">
    <location>
        <begin position="304"/>
        <end position="325"/>
    </location>
</feature>
<reference evidence="10" key="1">
    <citation type="submission" date="2016-10" db="EMBL/GenBank/DDBJ databases">
        <authorList>
            <person name="Varghese N."/>
        </authorList>
    </citation>
    <scope>NUCLEOTIDE SEQUENCE [LARGE SCALE GENOMIC DNA]</scope>
    <source>
        <strain evidence="10">DSM 20406</strain>
    </source>
</reference>
<dbReference type="GO" id="GO:0000041">
    <property type="term" value="P:transition metal ion transport"/>
    <property type="evidence" value="ECO:0007669"/>
    <property type="project" value="InterPro"/>
</dbReference>
<feature type="transmembrane region" description="Helical" evidence="7">
    <location>
        <begin position="108"/>
        <end position="130"/>
    </location>
</feature>
<sequence length="332" mass="34731">MNFMMHMADGLISIPVGVIFYVVIGFLIAYAIKKCNTANLSHKVALMGVMGAFVFAGQMINFTIPGTGSSGHILGSIMLAMVLGQYPAFLSIVAVLVIQALLFGDGGLLALGCNIFNMGVLPLFVAYPLIVKPILNKFGINGKTLTIASILSCIVGIELGALSVSLQTLASHITALPFTTFIALMLPIHVVIGLVEGLITSAVVGFVYKYSPAIIEDALYMTNAVESKKASLIIGLSALVIAGGLSLFASSHPDGLEWSIASITGSTEIEEKNTTKKEIAKVQEQTSLLPDYAFKNNDSPLSGASAGIIGAGVVLVVAGGAGYMLSKKHRHE</sequence>